<dbReference type="Proteomes" id="UP001165063">
    <property type="component" value="Unassembled WGS sequence"/>
</dbReference>
<dbReference type="AlphaFoldDB" id="A0A9W6T8Y3"/>
<keyword evidence="2" id="KW-1185">Reference proteome</keyword>
<evidence type="ECO:0000313" key="2">
    <source>
        <dbReference type="Proteomes" id="UP001165063"/>
    </source>
</evidence>
<organism evidence="1 2">
    <name type="scientific">Ambrosiozyma monospora</name>
    <name type="common">Yeast</name>
    <name type="synonym">Endomycopsis monosporus</name>
    <dbReference type="NCBI Taxonomy" id="43982"/>
    <lineage>
        <taxon>Eukaryota</taxon>
        <taxon>Fungi</taxon>
        <taxon>Dikarya</taxon>
        <taxon>Ascomycota</taxon>
        <taxon>Saccharomycotina</taxon>
        <taxon>Pichiomycetes</taxon>
        <taxon>Pichiales</taxon>
        <taxon>Pichiaceae</taxon>
        <taxon>Ambrosiozyma</taxon>
    </lineage>
</organism>
<protein>
    <submittedName>
        <fullName evidence="1">Unnamed protein product</fullName>
    </submittedName>
</protein>
<name>A0A9W6T8Y3_AMBMO</name>
<proteinExistence type="predicted"/>
<comment type="caution">
    <text evidence="1">The sequence shown here is derived from an EMBL/GenBank/DDBJ whole genome shotgun (WGS) entry which is preliminary data.</text>
</comment>
<sequence length="176" mass="19675">MPSLSSTHDELFETSSILSNMLLGDFDYLARYVRRGSINNSTSGSVESGSPTDQLANEYAVGNSDRQHSFSISPFSSDKTLNQQLQEQFSALANNANGNDCPGSRRRKLGDEIHWKPTSAGVLWELHKVFHMDQRKVVRLLGAKSKGNSCFGLLNLRELGAWERGDNQQTLSKRRR</sequence>
<dbReference type="EMBL" id="BSXU01014416">
    <property type="protein sequence ID" value="GME80815.1"/>
    <property type="molecule type" value="Genomic_DNA"/>
</dbReference>
<gene>
    <name evidence="1" type="ORF">Amon01_000990500</name>
</gene>
<dbReference type="OrthoDB" id="3984634at2759"/>
<evidence type="ECO:0000313" key="1">
    <source>
        <dbReference type="EMBL" id="GME80815.1"/>
    </source>
</evidence>
<accession>A0A9W6T8Y3</accession>
<reference evidence="1" key="1">
    <citation type="submission" date="2023-04" db="EMBL/GenBank/DDBJ databases">
        <title>Ambrosiozyma monospora NBRC 1965.</title>
        <authorList>
            <person name="Ichikawa N."/>
            <person name="Sato H."/>
            <person name="Tonouchi N."/>
        </authorList>
    </citation>
    <scope>NUCLEOTIDE SEQUENCE</scope>
    <source>
        <strain evidence="1">NBRC 1965</strain>
    </source>
</reference>